<proteinExistence type="inferred from homology"/>
<dbReference type="Pfam" id="PF14322">
    <property type="entry name" value="SusD-like_3"/>
    <property type="match status" value="1"/>
</dbReference>
<name>A0AAE6ZGK0_9BACT</name>
<evidence type="ECO:0000256" key="2">
    <source>
        <dbReference type="ARBA" id="ARBA00006275"/>
    </source>
</evidence>
<keyword evidence="5" id="KW-0998">Cell outer membrane</keyword>
<protein>
    <submittedName>
        <fullName evidence="8">RagB/SusD family nutrient uptake outer membrane protein</fullName>
    </submittedName>
</protein>
<evidence type="ECO:0000313" key="8">
    <source>
        <dbReference type="EMBL" id="QJB32575.1"/>
    </source>
</evidence>
<dbReference type="EMBL" id="CP051205">
    <property type="protein sequence ID" value="QJB32575.1"/>
    <property type="molecule type" value="Genomic_DNA"/>
</dbReference>
<dbReference type="Pfam" id="PF07980">
    <property type="entry name" value="SusD_RagB"/>
    <property type="match status" value="1"/>
</dbReference>
<dbReference type="InterPro" id="IPR012944">
    <property type="entry name" value="SusD_RagB_dom"/>
</dbReference>
<dbReference type="PROSITE" id="PS51257">
    <property type="entry name" value="PROKAR_LIPOPROTEIN"/>
    <property type="match status" value="1"/>
</dbReference>
<evidence type="ECO:0000259" key="7">
    <source>
        <dbReference type="Pfam" id="PF14322"/>
    </source>
</evidence>
<dbReference type="Proteomes" id="UP000502421">
    <property type="component" value="Chromosome"/>
</dbReference>
<reference evidence="9" key="1">
    <citation type="submission" date="2020-04" db="EMBL/GenBank/DDBJ databases">
        <authorList>
            <person name="Kittiwongwattana C."/>
        </authorList>
    </citation>
    <scope>NUCLEOTIDE SEQUENCE [LARGE SCALE GENOMIC DNA]</scope>
    <source>
        <strain evidence="9">1310</strain>
    </source>
</reference>
<comment type="similarity">
    <text evidence="2">Belongs to the SusD family.</text>
</comment>
<evidence type="ECO:0000256" key="5">
    <source>
        <dbReference type="ARBA" id="ARBA00023237"/>
    </source>
</evidence>
<dbReference type="InterPro" id="IPR033985">
    <property type="entry name" value="SusD-like_N"/>
</dbReference>
<evidence type="ECO:0000259" key="6">
    <source>
        <dbReference type="Pfam" id="PF07980"/>
    </source>
</evidence>
<accession>A0AAE6ZGK0</accession>
<comment type="subcellular location">
    <subcellularLocation>
        <location evidence="1">Cell outer membrane</location>
    </subcellularLocation>
</comment>
<keyword evidence="3" id="KW-0732">Signal</keyword>
<dbReference type="RefSeq" id="WP_168804894.1">
    <property type="nucleotide sequence ID" value="NZ_CP051205.1"/>
</dbReference>
<dbReference type="Gene3D" id="1.25.40.390">
    <property type="match status" value="1"/>
</dbReference>
<dbReference type="GO" id="GO:0009279">
    <property type="term" value="C:cell outer membrane"/>
    <property type="evidence" value="ECO:0007669"/>
    <property type="project" value="UniProtKB-SubCell"/>
</dbReference>
<keyword evidence="4" id="KW-0472">Membrane</keyword>
<sequence>MGNIIKAGALLFAGALFLTACNKYLEVEPDNRTALDTPEKVAQLLTSAYPDRDYICFSESMSDNAGDRKHMSIAGSGDARVNINAYRFVDYASTAQGSPDVYWQSCYKAIAAANQALETIDMATNKAAYAPYKGEALLARAYAHFMLVTFFAKTYDSATAATDPGIPYVLKPEKEVNTKYERKTVKYVYEMIEKDLIEGLPLINDRTYKVPSFHFTKAAAKAFATRFFLFKRDYASVLMYAGQVFPGNNFRAYLRPLNTSFDKMEGQERRAAFTSADTKANLLLAATNSIWARAFWRYQFGLNRKVLSSLFSRYNITKGDMNSYKVYQYGANNNDLGIDKFAENFIYTSADIGYPYIYVPLLTAEEVLFNHAEASARTGDFSAALADLNTYYSTRIRNYDLATNSITLDKVKAYYNMPDDPGNALLEAILYARRCEFMQEGMRWMDILRNKIPVIHAEANGDTIKIAANDPRKILQIPQMAQSNGLAPNPR</sequence>
<evidence type="ECO:0000313" key="9">
    <source>
        <dbReference type="Proteomes" id="UP000502421"/>
    </source>
</evidence>
<dbReference type="AlphaFoldDB" id="A0AAE6ZGK0"/>
<dbReference type="KEGG" id="coy:HF329_15080"/>
<feature type="domain" description="RagB/SusD" evidence="6">
    <location>
        <begin position="354"/>
        <end position="453"/>
    </location>
</feature>
<organism evidence="8 9">
    <name type="scientific">Chitinophaga oryzae</name>
    <dbReference type="NCBI Taxonomy" id="2725414"/>
    <lineage>
        <taxon>Bacteria</taxon>
        <taxon>Pseudomonadati</taxon>
        <taxon>Bacteroidota</taxon>
        <taxon>Chitinophagia</taxon>
        <taxon>Chitinophagales</taxon>
        <taxon>Chitinophagaceae</taxon>
        <taxon>Chitinophaga</taxon>
    </lineage>
</organism>
<evidence type="ECO:0000256" key="1">
    <source>
        <dbReference type="ARBA" id="ARBA00004442"/>
    </source>
</evidence>
<dbReference type="InterPro" id="IPR011990">
    <property type="entry name" value="TPR-like_helical_dom_sf"/>
</dbReference>
<evidence type="ECO:0000256" key="4">
    <source>
        <dbReference type="ARBA" id="ARBA00023136"/>
    </source>
</evidence>
<dbReference type="SUPFAM" id="SSF48452">
    <property type="entry name" value="TPR-like"/>
    <property type="match status" value="1"/>
</dbReference>
<evidence type="ECO:0000256" key="3">
    <source>
        <dbReference type="ARBA" id="ARBA00022729"/>
    </source>
</evidence>
<feature type="domain" description="SusD-like N-terminal" evidence="7">
    <location>
        <begin position="23"/>
        <end position="229"/>
    </location>
</feature>
<gene>
    <name evidence="8" type="ORF">HF329_15080</name>
</gene>